<accession>A0A443SAZ7</accession>
<reference evidence="2 3" key="1">
    <citation type="journal article" date="2018" name="Gigascience">
        <title>Genomes of trombidid mites reveal novel predicted allergens and laterally-transferred genes associated with secondary metabolism.</title>
        <authorList>
            <person name="Dong X."/>
            <person name="Chaisiri K."/>
            <person name="Xia D."/>
            <person name="Armstrong S.D."/>
            <person name="Fang Y."/>
            <person name="Donnelly M.J."/>
            <person name="Kadowaki T."/>
            <person name="McGarry J.W."/>
            <person name="Darby A.C."/>
            <person name="Makepeace B.L."/>
        </authorList>
    </citation>
    <scope>NUCLEOTIDE SEQUENCE [LARGE SCALE GENOMIC DNA]</scope>
    <source>
        <strain evidence="2">UoL-UT</strain>
    </source>
</reference>
<dbReference type="InterPro" id="IPR035810">
    <property type="entry name" value="PEBP_euk"/>
</dbReference>
<evidence type="ECO:0000313" key="3">
    <source>
        <dbReference type="Proteomes" id="UP000288716"/>
    </source>
</evidence>
<dbReference type="AlphaFoldDB" id="A0A443SAZ7"/>
<dbReference type="EMBL" id="NCKV01004480">
    <property type="protein sequence ID" value="RWS24729.1"/>
    <property type="molecule type" value="Genomic_DNA"/>
</dbReference>
<dbReference type="OrthoDB" id="2506647at2759"/>
<gene>
    <name evidence="2" type="ORF">B4U80_07867</name>
</gene>
<organism evidence="2 3">
    <name type="scientific">Leptotrombidium deliense</name>
    <dbReference type="NCBI Taxonomy" id="299467"/>
    <lineage>
        <taxon>Eukaryota</taxon>
        <taxon>Metazoa</taxon>
        <taxon>Ecdysozoa</taxon>
        <taxon>Arthropoda</taxon>
        <taxon>Chelicerata</taxon>
        <taxon>Arachnida</taxon>
        <taxon>Acari</taxon>
        <taxon>Acariformes</taxon>
        <taxon>Trombidiformes</taxon>
        <taxon>Prostigmata</taxon>
        <taxon>Anystina</taxon>
        <taxon>Parasitengona</taxon>
        <taxon>Trombiculoidea</taxon>
        <taxon>Trombiculidae</taxon>
        <taxon>Leptotrombidium</taxon>
    </lineage>
</organism>
<dbReference type="Gene3D" id="3.90.280.10">
    <property type="entry name" value="PEBP-like"/>
    <property type="match status" value="1"/>
</dbReference>
<sequence>MKSISFLFGLLLIKQIVCDNEVEKSFKKHEIITDQLTEAPKSLLKVEYANGAIVNLGAELTPKQAKLAPVKVSWTGDENSLYTLIFSDLDAPSRKQPEFREIIHWLLINIPLNKIEQGKIVYNYTGPWPPKNSGLHRYVHLVFKQPANLKNDKNFLNFKPEAVNSKAMNYSQMFKLGVPIAGNFFQCQWHKE</sequence>
<proteinExistence type="predicted"/>
<feature type="signal peptide" evidence="1">
    <location>
        <begin position="1"/>
        <end position="18"/>
    </location>
</feature>
<feature type="chain" id="PRO_5019545869" evidence="1">
    <location>
        <begin position="19"/>
        <end position="192"/>
    </location>
</feature>
<dbReference type="InterPro" id="IPR036610">
    <property type="entry name" value="PEBP-like_sf"/>
</dbReference>
<dbReference type="CDD" id="cd00866">
    <property type="entry name" value="PEBP_euk"/>
    <property type="match status" value="1"/>
</dbReference>
<keyword evidence="3" id="KW-1185">Reference proteome</keyword>
<dbReference type="PANTHER" id="PTHR11362:SF82">
    <property type="entry name" value="PHOSPHATIDYLETHANOLAMINE-BINDING PROTEIN 4"/>
    <property type="match status" value="1"/>
</dbReference>
<dbReference type="STRING" id="299467.A0A443SAZ7"/>
<evidence type="ECO:0000256" key="1">
    <source>
        <dbReference type="SAM" id="SignalP"/>
    </source>
</evidence>
<protein>
    <submittedName>
        <fullName evidence="2">Protein D3-like protein</fullName>
    </submittedName>
</protein>
<evidence type="ECO:0000313" key="2">
    <source>
        <dbReference type="EMBL" id="RWS24729.1"/>
    </source>
</evidence>
<name>A0A443SAZ7_9ACAR</name>
<dbReference type="InterPro" id="IPR008914">
    <property type="entry name" value="PEBP"/>
</dbReference>
<dbReference type="SUPFAM" id="SSF49777">
    <property type="entry name" value="PEBP-like"/>
    <property type="match status" value="1"/>
</dbReference>
<dbReference type="Pfam" id="PF01161">
    <property type="entry name" value="PBP"/>
    <property type="match status" value="1"/>
</dbReference>
<dbReference type="Proteomes" id="UP000288716">
    <property type="component" value="Unassembled WGS sequence"/>
</dbReference>
<comment type="caution">
    <text evidence="2">The sequence shown here is derived from an EMBL/GenBank/DDBJ whole genome shotgun (WGS) entry which is preliminary data.</text>
</comment>
<dbReference type="PANTHER" id="PTHR11362">
    <property type="entry name" value="PHOSPHATIDYLETHANOLAMINE-BINDING PROTEIN"/>
    <property type="match status" value="1"/>
</dbReference>
<keyword evidence="1" id="KW-0732">Signal</keyword>
<dbReference type="VEuPathDB" id="VectorBase:LDEU007311"/>